<evidence type="ECO:0000256" key="9">
    <source>
        <dbReference type="ARBA" id="ARBA00023136"/>
    </source>
</evidence>
<dbReference type="GO" id="GO:0031410">
    <property type="term" value="C:cytoplasmic vesicle"/>
    <property type="evidence" value="ECO:0007669"/>
    <property type="project" value="UniProtKB-KW"/>
</dbReference>
<keyword evidence="8" id="KW-0770">Synapse</keyword>
<feature type="transmembrane region" description="Helical" evidence="11">
    <location>
        <begin position="84"/>
        <end position="102"/>
    </location>
</feature>
<evidence type="ECO:0000256" key="3">
    <source>
        <dbReference type="ARBA" id="ARBA00008731"/>
    </source>
</evidence>
<evidence type="ECO:0000256" key="5">
    <source>
        <dbReference type="ARBA" id="ARBA00022753"/>
    </source>
</evidence>
<organism evidence="13 14">
    <name type="scientific">Pelolinea submarina</name>
    <dbReference type="NCBI Taxonomy" id="913107"/>
    <lineage>
        <taxon>Bacteria</taxon>
        <taxon>Bacillati</taxon>
        <taxon>Chloroflexota</taxon>
        <taxon>Anaerolineae</taxon>
        <taxon>Anaerolineales</taxon>
        <taxon>Anaerolineaceae</taxon>
        <taxon>Pelolinea</taxon>
    </lineage>
</organism>
<feature type="transmembrane region" description="Helical" evidence="11">
    <location>
        <begin position="169"/>
        <end position="191"/>
    </location>
</feature>
<evidence type="ECO:0000256" key="2">
    <source>
        <dbReference type="ARBA" id="ARBA00004644"/>
    </source>
</evidence>
<dbReference type="GO" id="GO:0008324">
    <property type="term" value="F:monoatomic cation transmembrane transporter activity"/>
    <property type="evidence" value="ECO:0007669"/>
    <property type="project" value="InterPro"/>
</dbReference>
<proteinExistence type="inferred from homology"/>
<gene>
    <name evidence="13" type="ORF">DFR64_3154</name>
</gene>
<protein>
    <submittedName>
        <fullName evidence="13">Cation efflux family protein</fullName>
    </submittedName>
</protein>
<dbReference type="InterPro" id="IPR026765">
    <property type="entry name" value="Tmem163"/>
</dbReference>
<evidence type="ECO:0000256" key="6">
    <source>
        <dbReference type="ARBA" id="ARBA00022833"/>
    </source>
</evidence>
<comment type="caution">
    <text evidence="13">The sequence shown here is derived from an EMBL/GenBank/DDBJ whole genome shotgun (WGS) entry which is preliminary data.</text>
</comment>
<dbReference type="OrthoDB" id="9790544at2"/>
<feature type="transmembrane region" description="Helical" evidence="11">
    <location>
        <begin position="143"/>
        <end position="163"/>
    </location>
</feature>
<reference evidence="13 14" key="1">
    <citation type="submission" date="2018-08" db="EMBL/GenBank/DDBJ databases">
        <title>Genomic Encyclopedia of Type Strains, Phase IV (KMG-IV): sequencing the most valuable type-strain genomes for metagenomic binning, comparative biology and taxonomic classification.</title>
        <authorList>
            <person name="Goeker M."/>
        </authorList>
    </citation>
    <scope>NUCLEOTIDE SEQUENCE [LARGE SCALE GENOMIC DNA]</scope>
    <source>
        <strain evidence="13 14">DSM 23923</strain>
    </source>
</reference>
<dbReference type="GO" id="GO:0016020">
    <property type="term" value="C:membrane"/>
    <property type="evidence" value="ECO:0007669"/>
    <property type="project" value="InterPro"/>
</dbReference>
<dbReference type="Gene3D" id="1.20.1510.10">
    <property type="entry name" value="Cation efflux protein transmembrane domain"/>
    <property type="match status" value="1"/>
</dbReference>
<keyword evidence="5" id="KW-0967">Endosome</keyword>
<dbReference type="RefSeq" id="WP_116226391.1">
    <property type="nucleotide sequence ID" value="NZ_AP018437.1"/>
</dbReference>
<name>A0A347ZPF3_9CHLR</name>
<dbReference type="SUPFAM" id="SSF161111">
    <property type="entry name" value="Cation efflux protein transmembrane domain-like"/>
    <property type="match status" value="1"/>
</dbReference>
<keyword evidence="10" id="KW-0968">Cytoplasmic vesicle</keyword>
<dbReference type="InterPro" id="IPR027469">
    <property type="entry name" value="Cation_efflux_TMD_sf"/>
</dbReference>
<keyword evidence="7 11" id="KW-1133">Transmembrane helix</keyword>
<evidence type="ECO:0000256" key="8">
    <source>
        <dbReference type="ARBA" id="ARBA00023018"/>
    </source>
</evidence>
<dbReference type="EMBL" id="QUMS01000006">
    <property type="protein sequence ID" value="REG04802.1"/>
    <property type="molecule type" value="Genomic_DNA"/>
</dbReference>
<comment type="subcellular location">
    <subcellularLocation>
        <location evidence="2">Cytoplasmic vesicle</location>
        <location evidence="2">Secretory vesicle</location>
        <location evidence="2">Synaptic vesicle membrane</location>
        <topology evidence="2">Multi-pass membrane protein</topology>
    </subcellularLocation>
    <subcellularLocation>
        <location evidence="1">Early endosome membrane</location>
    </subcellularLocation>
</comment>
<evidence type="ECO:0000256" key="10">
    <source>
        <dbReference type="ARBA" id="ARBA00023329"/>
    </source>
</evidence>
<accession>A0A347ZPF3</accession>
<dbReference type="PANTHER" id="PTHR31937:SF2">
    <property type="entry name" value="TRANSMEMBRANE PROTEIN 163"/>
    <property type="match status" value="1"/>
</dbReference>
<keyword evidence="14" id="KW-1185">Reference proteome</keyword>
<sequence length="221" mass="23981">MTDSTRKYWQYALWLAIITIFYNILEGLVSIYFGASDETLTLFGFGVDSFIEVLSGAGILAMVLRIRQNPDTSRSQFEQTALRITGAAFYILAVGLGVSAIYNLFTVHQPETTLPGLIISLISIATMWALVSAKRKVGRALDSAPILADANCTMVCIYMSLVLLASSLIYQLTGFGLVDSLGAFGLIYFSVNEGREAFEKAAGMECGCGCEGECEDCTETH</sequence>
<evidence type="ECO:0000256" key="1">
    <source>
        <dbReference type="ARBA" id="ARBA00004146"/>
    </source>
</evidence>
<evidence type="ECO:0000259" key="12">
    <source>
        <dbReference type="Pfam" id="PF01545"/>
    </source>
</evidence>
<dbReference type="PANTHER" id="PTHR31937">
    <property type="entry name" value="TRANSMEMBRANE PROTEIN 163"/>
    <property type="match status" value="1"/>
</dbReference>
<feature type="domain" description="Cation efflux protein transmembrane" evidence="12">
    <location>
        <begin position="17"/>
        <end position="200"/>
    </location>
</feature>
<keyword evidence="4 11" id="KW-0812">Transmembrane</keyword>
<evidence type="ECO:0000256" key="11">
    <source>
        <dbReference type="SAM" id="Phobius"/>
    </source>
</evidence>
<dbReference type="Proteomes" id="UP000256388">
    <property type="component" value="Unassembled WGS sequence"/>
</dbReference>
<keyword evidence="6" id="KW-0862">Zinc</keyword>
<evidence type="ECO:0000256" key="7">
    <source>
        <dbReference type="ARBA" id="ARBA00022989"/>
    </source>
</evidence>
<keyword evidence="9 11" id="KW-0472">Membrane</keyword>
<dbReference type="Pfam" id="PF01545">
    <property type="entry name" value="Cation_efflux"/>
    <property type="match status" value="1"/>
</dbReference>
<evidence type="ECO:0000256" key="4">
    <source>
        <dbReference type="ARBA" id="ARBA00022692"/>
    </source>
</evidence>
<evidence type="ECO:0000313" key="13">
    <source>
        <dbReference type="EMBL" id="REG04802.1"/>
    </source>
</evidence>
<comment type="similarity">
    <text evidence="3">Belongs to the TMEM163 family.</text>
</comment>
<feature type="transmembrane region" description="Helical" evidence="11">
    <location>
        <begin position="41"/>
        <end position="64"/>
    </location>
</feature>
<feature type="transmembrane region" description="Helical" evidence="11">
    <location>
        <begin position="12"/>
        <end position="35"/>
    </location>
</feature>
<evidence type="ECO:0000313" key="14">
    <source>
        <dbReference type="Proteomes" id="UP000256388"/>
    </source>
</evidence>
<dbReference type="AlphaFoldDB" id="A0A347ZPF3"/>
<feature type="transmembrane region" description="Helical" evidence="11">
    <location>
        <begin position="114"/>
        <end position="131"/>
    </location>
</feature>
<dbReference type="InterPro" id="IPR058533">
    <property type="entry name" value="Cation_efflux_TM"/>
</dbReference>